<accession>A0A3N9UJJ6</accession>
<comment type="caution">
    <text evidence="1">The sequence shown here is derived from an EMBL/GenBank/DDBJ whole genome shotgun (WGS) entry which is preliminary data.</text>
</comment>
<protein>
    <submittedName>
        <fullName evidence="1">DUF1934 domain-containing protein</fullName>
    </submittedName>
</protein>
<proteinExistence type="predicted"/>
<dbReference type="RefSeq" id="WP_124763458.1">
    <property type="nucleotide sequence ID" value="NZ_JAFBDY010000009.1"/>
</dbReference>
<dbReference type="SUPFAM" id="SSF50814">
    <property type="entry name" value="Lipocalins"/>
    <property type="match status" value="1"/>
</dbReference>
<dbReference type="Proteomes" id="UP000274033">
    <property type="component" value="Unassembled WGS sequence"/>
</dbReference>
<dbReference type="Pfam" id="PF09148">
    <property type="entry name" value="DUF1934"/>
    <property type="match status" value="1"/>
</dbReference>
<reference evidence="1 2" key="1">
    <citation type="journal article" date="2013" name="J. Microbiol.">
        <title>Lysinibacillus chungkukjangi sp. nov., isolated from Chungkukjang, Korean fermented soybean food.</title>
        <authorList>
            <person name="Kim S.J."/>
            <person name="Jang Y.H."/>
            <person name="Hamada M."/>
            <person name="Ahn J.H."/>
            <person name="Weon H.Y."/>
            <person name="Suzuki K."/>
            <person name="Whang K.S."/>
            <person name="Kwon S.W."/>
        </authorList>
    </citation>
    <scope>NUCLEOTIDE SEQUENCE [LARGE SCALE GENOMIC DNA]</scope>
    <source>
        <strain evidence="1 2">MCCC 1A12701</strain>
    </source>
</reference>
<evidence type="ECO:0000313" key="2">
    <source>
        <dbReference type="Proteomes" id="UP000274033"/>
    </source>
</evidence>
<dbReference type="InterPro" id="IPR015231">
    <property type="entry name" value="DUF1934"/>
</dbReference>
<organism evidence="1 2">
    <name type="scientific">Lysinibacillus composti</name>
    <dbReference type="NCBI Taxonomy" id="720633"/>
    <lineage>
        <taxon>Bacteria</taxon>
        <taxon>Bacillati</taxon>
        <taxon>Bacillota</taxon>
        <taxon>Bacilli</taxon>
        <taxon>Bacillales</taxon>
        <taxon>Bacillaceae</taxon>
        <taxon>Lysinibacillus</taxon>
    </lineage>
</organism>
<sequence length="146" mass="16704">MNTAQKNVKIKLNSTIHPVDGELESYELWLQGSLIQKSGKTFLRYEEVLDEKTIQTTVKMDKENALILRSGGVKMRLPFSSIQDEHGHYDTQFGALPIVTKTHQLSHEHHENDLFKGQFNVNYDLIIGGQSVGNYKLEINYSEVRV</sequence>
<dbReference type="EMBL" id="RRCT01000003">
    <property type="protein sequence ID" value="RQW75588.1"/>
    <property type="molecule type" value="Genomic_DNA"/>
</dbReference>
<dbReference type="AlphaFoldDB" id="A0A3N9UJJ6"/>
<dbReference type="Gene3D" id="2.40.128.20">
    <property type="match status" value="1"/>
</dbReference>
<keyword evidence="2" id="KW-1185">Reference proteome</keyword>
<dbReference type="InterPro" id="IPR012674">
    <property type="entry name" value="Calycin"/>
</dbReference>
<dbReference type="OrthoDB" id="2352933at2"/>
<evidence type="ECO:0000313" key="1">
    <source>
        <dbReference type="EMBL" id="RQW75588.1"/>
    </source>
</evidence>
<name>A0A3N9UJJ6_9BACI</name>
<gene>
    <name evidence="1" type="ORF">EBB45_05450</name>
</gene>